<dbReference type="OrthoDB" id="10525484at2759"/>
<feature type="transmembrane region" description="Helical" evidence="2">
    <location>
        <begin position="41"/>
        <end position="59"/>
    </location>
</feature>
<feature type="transmembrane region" description="Helical" evidence="2">
    <location>
        <begin position="106"/>
        <end position="124"/>
    </location>
</feature>
<reference evidence="3 4" key="1">
    <citation type="submission" date="2016-07" db="EMBL/GenBank/DDBJ databases">
        <title>Pervasive Adenine N6-methylation of Active Genes in Fungi.</title>
        <authorList>
            <consortium name="DOE Joint Genome Institute"/>
            <person name="Mondo S.J."/>
            <person name="Dannebaum R.O."/>
            <person name="Kuo R.C."/>
            <person name="Labutti K."/>
            <person name="Haridas S."/>
            <person name="Kuo A."/>
            <person name="Salamov A."/>
            <person name="Ahrendt S.R."/>
            <person name="Lipzen A."/>
            <person name="Sullivan W."/>
            <person name="Andreopoulos W.B."/>
            <person name="Clum A."/>
            <person name="Lindquist E."/>
            <person name="Daum C."/>
            <person name="Ramamoorthy G.K."/>
            <person name="Gryganskyi A."/>
            <person name="Culley D."/>
            <person name="Magnuson J.K."/>
            <person name="James T.Y."/>
            <person name="O'Malley M.A."/>
            <person name="Stajich J.E."/>
            <person name="Spatafora J.W."/>
            <person name="Visel A."/>
            <person name="Grigoriev I.V."/>
        </authorList>
    </citation>
    <scope>NUCLEOTIDE SEQUENCE [LARGE SCALE GENOMIC DNA]</scope>
    <source>
        <strain evidence="3 4">JEL800</strain>
    </source>
</reference>
<organism evidence="3 4">
    <name type="scientific">Rhizoclosmatium globosum</name>
    <dbReference type="NCBI Taxonomy" id="329046"/>
    <lineage>
        <taxon>Eukaryota</taxon>
        <taxon>Fungi</taxon>
        <taxon>Fungi incertae sedis</taxon>
        <taxon>Chytridiomycota</taxon>
        <taxon>Chytridiomycota incertae sedis</taxon>
        <taxon>Chytridiomycetes</taxon>
        <taxon>Chytridiales</taxon>
        <taxon>Chytriomycetaceae</taxon>
        <taxon>Rhizoclosmatium</taxon>
    </lineage>
</organism>
<feature type="transmembrane region" description="Helical" evidence="2">
    <location>
        <begin position="6"/>
        <end position="29"/>
    </location>
</feature>
<keyword evidence="2" id="KW-0812">Transmembrane</keyword>
<evidence type="ECO:0000313" key="4">
    <source>
        <dbReference type="Proteomes" id="UP000193642"/>
    </source>
</evidence>
<dbReference type="EMBL" id="MCGO01000039">
    <property type="protein sequence ID" value="ORY39504.1"/>
    <property type="molecule type" value="Genomic_DNA"/>
</dbReference>
<accession>A0A1Y2BXV9</accession>
<feature type="region of interest" description="Disordered" evidence="1">
    <location>
        <begin position="259"/>
        <end position="290"/>
    </location>
</feature>
<sequence>MGSASDWLIATNNSMGMIAFAMVMMMINMDMWRVDSHPRNWVRWMVYFDATAFTVLYAYQLTADLFHTCQQVNAILLLAEFIWSIKDAFKYGFIIHKSLLINNMHMKWPPYAAAATSLVFYWVYMLQYYGFGEGCIPPLPGNWALISKVMVASEQLASGMGHEGTQKQMETEVQIFGVYKLREEVRLLICVGGMGGVSALAVIRKGGCAHSSRIEKSVIRRMSVDKEKDKSAADIEPDIKQSATLKVVAHTVGILRTNSRRGTLPMAVGREESWSGREPSSNQNSSTKPE</sequence>
<dbReference type="Proteomes" id="UP000193642">
    <property type="component" value="Unassembled WGS sequence"/>
</dbReference>
<protein>
    <submittedName>
        <fullName evidence="3">Uncharacterized protein</fullName>
    </submittedName>
</protein>
<feature type="compositionally biased region" description="Polar residues" evidence="1">
    <location>
        <begin position="278"/>
        <end position="290"/>
    </location>
</feature>
<evidence type="ECO:0000256" key="2">
    <source>
        <dbReference type="SAM" id="Phobius"/>
    </source>
</evidence>
<dbReference type="AlphaFoldDB" id="A0A1Y2BXV9"/>
<keyword evidence="2" id="KW-1133">Transmembrane helix</keyword>
<name>A0A1Y2BXV9_9FUNG</name>
<proteinExistence type="predicted"/>
<evidence type="ECO:0000313" key="3">
    <source>
        <dbReference type="EMBL" id="ORY39504.1"/>
    </source>
</evidence>
<evidence type="ECO:0000256" key="1">
    <source>
        <dbReference type="SAM" id="MobiDB-lite"/>
    </source>
</evidence>
<keyword evidence="4" id="KW-1185">Reference proteome</keyword>
<gene>
    <name evidence="3" type="ORF">BCR33DRAFT_719980</name>
</gene>
<keyword evidence="2" id="KW-0472">Membrane</keyword>
<comment type="caution">
    <text evidence="3">The sequence shown here is derived from an EMBL/GenBank/DDBJ whole genome shotgun (WGS) entry which is preliminary data.</text>
</comment>